<reference evidence="1" key="1">
    <citation type="submission" date="2021-01" db="EMBL/GenBank/DDBJ databases">
        <title>Deciphering the adaptive evolutionary patterns associated with biogeogrpahic diversity in the finger millet blast pathogen Magnaporthe oryzae in Eastern Africa.</title>
        <authorList>
            <person name="Onyema G."/>
            <person name="Shittu T.A."/>
            <person name="Dodsworth S."/>
            <person name="Devilliers S."/>
            <person name="Muthumeenakshi S."/>
            <person name="Sreenivasaprasad S."/>
        </authorList>
    </citation>
    <scope>NUCLEOTIDE SEQUENCE</scope>
    <source>
        <strain evidence="1">D15/s37</strain>
    </source>
</reference>
<proteinExistence type="predicted"/>
<gene>
    <name evidence="1" type="ORF">MCOR33_003048</name>
</gene>
<organism evidence="1 2">
    <name type="scientific">Pyricularia grisea</name>
    <name type="common">Crabgrass-specific blast fungus</name>
    <name type="synonym">Magnaporthe grisea</name>
    <dbReference type="NCBI Taxonomy" id="148305"/>
    <lineage>
        <taxon>Eukaryota</taxon>
        <taxon>Fungi</taxon>
        <taxon>Dikarya</taxon>
        <taxon>Ascomycota</taxon>
        <taxon>Pezizomycotina</taxon>
        <taxon>Sordariomycetes</taxon>
        <taxon>Sordariomycetidae</taxon>
        <taxon>Magnaporthales</taxon>
        <taxon>Pyriculariaceae</taxon>
        <taxon>Pyricularia</taxon>
    </lineage>
</organism>
<keyword evidence="2" id="KW-1185">Reference proteome</keyword>
<evidence type="ECO:0000313" key="1">
    <source>
        <dbReference type="EMBL" id="KAI6301371.1"/>
    </source>
</evidence>
<comment type="caution">
    <text evidence="1">The sequence shown here is derived from an EMBL/GenBank/DDBJ whole genome shotgun (WGS) entry which is preliminary data.</text>
</comment>
<dbReference type="Proteomes" id="UP001059893">
    <property type="component" value="Unassembled WGS sequence"/>
</dbReference>
<protein>
    <submittedName>
        <fullName evidence="1">Uncharacterized protein</fullName>
    </submittedName>
</protein>
<name>A0ABQ8NSA2_PYRGI</name>
<accession>A0ABQ8NSA2</accession>
<evidence type="ECO:0000313" key="2">
    <source>
        <dbReference type="Proteomes" id="UP001059893"/>
    </source>
</evidence>
<dbReference type="EMBL" id="JABSND010000038">
    <property type="protein sequence ID" value="KAI6301371.1"/>
    <property type="molecule type" value="Genomic_DNA"/>
</dbReference>
<sequence length="112" mass="12439">MDQSEAIGLLEKSLVRKELTRDRTLATELLEKLEWLPLAITQAAADLLSFLSCIEPKAIPRPLLPDFESAETENAIGTLCGYAFLAVREGDQIRCTMLGTNCFLANGHKVRY</sequence>